<evidence type="ECO:0000256" key="2">
    <source>
        <dbReference type="ARBA" id="ARBA00022857"/>
    </source>
</evidence>
<evidence type="ECO:0000256" key="1">
    <source>
        <dbReference type="ARBA" id="ARBA00006484"/>
    </source>
</evidence>
<reference evidence="4 5" key="1">
    <citation type="journal article" date="2018" name="Mol. Biol. Evol.">
        <title>Broad Genomic Sampling Reveals a Smut Pathogenic Ancestry of the Fungal Clade Ustilaginomycotina.</title>
        <authorList>
            <person name="Kijpornyongpan T."/>
            <person name="Mondo S.J."/>
            <person name="Barry K."/>
            <person name="Sandor L."/>
            <person name="Lee J."/>
            <person name="Lipzen A."/>
            <person name="Pangilinan J."/>
            <person name="LaButti K."/>
            <person name="Hainaut M."/>
            <person name="Henrissat B."/>
            <person name="Grigoriev I.V."/>
            <person name="Spatafora J.W."/>
            <person name="Aime M.C."/>
        </authorList>
    </citation>
    <scope>NUCLEOTIDE SEQUENCE [LARGE SCALE GENOMIC DNA]</scope>
    <source>
        <strain evidence="4 5">MCA 4198</strain>
    </source>
</reference>
<evidence type="ECO:0000313" key="5">
    <source>
        <dbReference type="Proteomes" id="UP000245768"/>
    </source>
</evidence>
<dbReference type="GeneID" id="37043241"/>
<proteinExistence type="inferred from homology"/>
<keyword evidence="3" id="KW-0560">Oxidoreductase</keyword>
<evidence type="ECO:0000256" key="3">
    <source>
        <dbReference type="ARBA" id="ARBA00023002"/>
    </source>
</evidence>
<comment type="similarity">
    <text evidence="1">Belongs to the short-chain dehydrogenases/reductases (SDR) family.</text>
</comment>
<dbReference type="Pfam" id="PF00106">
    <property type="entry name" value="adh_short"/>
    <property type="match status" value="1"/>
</dbReference>
<accession>A0A316YSG2</accession>
<dbReference type="InterPro" id="IPR036291">
    <property type="entry name" value="NAD(P)-bd_dom_sf"/>
</dbReference>
<dbReference type="AlphaFoldDB" id="A0A316YSG2"/>
<dbReference type="SUPFAM" id="SSF51735">
    <property type="entry name" value="NAD(P)-binding Rossmann-fold domains"/>
    <property type="match status" value="1"/>
</dbReference>
<dbReference type="STRING" id="215250.A0A316YSG2"/>
<dbReference type="Gene3D" id="3.40.50.720">
    <property type="entry name" value="NAD(P)-binding Rossmann-like Domain"/>
    <property type="match status" value="1"/>
</dbReference>
<gene>
    <name evidence="4" type="ORF">FA10DRAFT_266041</name>
</gene>
<dbReference type="RefSeq" id="XP_025379447.1">
    <property type="nucleotide sequence ID" value="XM_025521325.1"/>
</dbReference>
<keyword evidence="5" id="KW-1185">Reference proteome</keyword>
<evidence type="ECO:0000313" key="4">
    <source>
        <dbReference type="EMBL" id="PWN92249.1"/>
    </source>
</evidence>
<sequence length="312" mass="34965">MPDQTGRIILVTGANAGIGYVSLGPLLRRGATVLGLCRNRKKSEEAFGNLQKELGDDNRGSLKLIECDLADLHSIKLAVEQIKQLVDRVDVLFASAGVHEVRTKTKQGHEAHFGVNVLGHYYLITLLEDHLVQSVQRSPRGTTRVVITSSSAYFLNTPVALQGNWNPSDSALDEKFSLDELYARSKVGNLHLTRKLSQLWRSRGIIVCSVHPGNFGTSDQRDSATGLLERLVFKLLLWPPEYSAINQLFAGMAQRTDTEEQLADKLHDAHIVPWARFGTVYEQWLREDMVEKTWKWCSDSINKDGMEARQIS</sequence>
<organism evidence="4 5">
    <name type="scientific">Acaromyces ingoldii</name>
    <dbReference type="NCBI Taxonomy" id="215250"/>
    <lineage>
        <taxon>Eukaryota</taxon>
        <taxon>Fungi</taxon>
        <taxon>Dikarya</taxon>
        <taxon>Basidiomycota</taxon>
        <taxon>Ustilaginomycotina</taxon>
        <taxon>Exobasidiomycetes</taxon>
        <taxon>Exobasidiales</taxon>
        <taxon>Cryptobasidiaceae</taxon>
        <taxon>Acaromyces</taxon>
    </lineage>
</organism>
<dbReference type="PANTHER" id="PTHR24320">
    <property type="entry name" value="RETINOL DEHYDROGENASE"/>
    <property type="match status" value="1"/>
</dbReference>
<dbReference type="InParanoid" id="A0A316YSG2"/>
<dbReference type="PRINTS" id="PR00081">
    <property type="entry name" value="GDHRDH"/>
</dbReference>
<dbReference type="GO" id="GO:0016491">
    <property type="term" value="F:oxidoreductase activity"/>
    <property type="evidence" value="ECO:0007669"/>
    <property type="project" value="UniProtKB-KW"/>
</dbReference>
<dbReference type="InterPro" id="IPR002347">
    <property type="entry name" value="SDR_fam"/>
</dbReference>
<dbReference type="OrthoDB" id="191139at2759"/>
<protein>
    <submittedName>
        <fullName evidence="4">NAD-P-binding protein</fullName>
    </submittedName>
</protein>
<dbReference type="PANTHER" id="PTHR24320:SF282">
    <property type="entry name" value="WW DOMAIN-CONTAINING OXIDOREDUCTASE"/>
    <property type="match status" value="1"/>
</dbReference>
<dbReference type="Proteomes" id="UP000245768">
    <property type="component" value="Unassembled WGS sequence"/>
</dbReference>
<keyword evidence="2" id="KW-0521">NADP</keyword>
<dbReference type="EMBL" id="KZ819635">
    <property type="protein sequence ID" value="PWN92249.1"/>
    <property type="molecule type" value="Genomic_DNA"/>
</dbReference>
<name>A0A316YSG2_9BASI</name>